<dbReference type="CTD" id="25349713"/>
<sequence length="71" mass="8288">MIAQKYPKFRAHLIATSLAIGITFLAYGTYKTAMVIKGWMNASPRLQHQEMEDFLYFKEKEARLKSMKSEQ</sequence>
<gene>
    <name evidence="1" type="primary">Necator_chrIII.g12245</name>
    <name evidence="1" type="ORF">RB195_011479</name>
</gene>
<organism evidence="1 2">
    <name type="scientific">Necator americanus</name>
    <name type="common">Human hookworm</name>
    <dbReference type="NCBI Taxonomy" id="51031"/>
    <lineage>
        <taxon>Eukaryota</taxon>
        <taxon>Metazoa</taxon>
        <taxon>Ecdysozoa</taxon>
        <taxon>Nematoda</taxon>
        <taxon>Chromadorea</taxon>
        <taxon>Rhabditida</taxon>
        <taxon>Rhabditina</taxon>
        <taxon>Rhabditomorpha</taxon>
        <taxon>Strongyloidea</taxon>
        <taxon>Ancylostomatidae</taxon>
        <taxon>Bunostominae</taxon>
        <taxon>Necator</taxon>
    </lineage>
</organism>
<evidence type="ECO:0000313" key="1">
    <source>
        <dbReference type="EMBL" id="KAK6744780.1"/>
    </source>
</evidence>
<proteinExistence type="predicted"/>
<reference evidence="1 2" key="1">
    <citation type="submission" date="2023-08" db="EMBL/GenBank/DDBJ databases">
        <title>A Necator americanus chromosomal reference genome.</title>
        <authorList>
            <person name="Ilik V."/>
            <person name="Petrzelkova K.J."/>
            <person name="Pardy F."/>
            <person name="Fuh T."/>
            <person name="Niatou-Singa F.S."/>
            <person name="Gouil Q."/>
            <person name="Baker L."/>
            <person name="Ritchie M.E."/>
            <person name="Jex A.R."/>
            <person name="Gazzola D."/>
            <person name="Li H."/>
            <person name="Toshio Fujiwara R."/>
            <person name="Zhan B."/>
            <person name="Aroian R.V."/>
            <person name="Pafco B."/>
            <person name="Schwarz E.M."/>
        </authorList>
    </citation>
    <scope>NUCLEOTIDE SEQUENCE [LARGE SCALE GENOMIC DNA]</scope>
    <source>
        <strain evidence="1 2">Aroian</strain>
        <tissue evidence="1">Whole animal</tissue>
    </source>
</reference>
<comment type="caution">
    <text evidence="1">The sequence shown here is derived from an EMBL/GenBank/DDBJ whole genome shotgun (WGS) entry which is preliminary data.</text>
</comment>
<name>A0ABR1D4P0_NECAM</name>
<protein>
    <submittedName>
        <fullName evidence="1">Uncharacterized protein</fullName>
    </submittedName>
</protein>
<dbReference type="KEGG" id="nai:NECAME_09684"/>
<dbReference type="EMBL" id="JAVFWL010000003">
    <property type="protein sequence ID" value="KAK6744780.1"/>
    <property type="molecule type" value="Genomic_DNA"/>
</dbReference>
<dbReference type="Proteomes" id="UP001303046">
    <property type="component" value="Unassembled WGS sequence"/>
</dbReference>
<accession>A0ABR1D4P0</accession>
<keyword evidence="2" id="KW-1185">Reference proteome</keyword>
<evidence type="ECO:0000313" key="2">
    <source>
        <dbReference type="Proteomes" id="UP001303046"/>
    </source>
</evidence>